<name>A0A452VBP7_URSMA</name>
<dbReference type="Pfam" id="PF00084">
    <property type="entry name" value="Sushi"/>
    <property type="match status" value="3"/>
</dbReference>
<keyword evidence="3" id="KW-0677">Repeat</keyword>
<evidence type="ECO:0000256" key="4">
    <source>
        <dbReference type="ARBA" id="ARBA00023157"/>
    </source>
</evidence>
<sequence>MSYCKAPEEFPFAKPTSLTDESEFPIGTSLNYECSPGYFEDMFSITCLENLVWSSAEGICRRKSCGAPPEPFNGMVHINTDTQFGSTIHYSWQKYTVSGPHGCMIILTETLMEPKALAFFLEIFCPNPPSILNGHHTGTSQGDIPYGKEITYTCDHHPARGMNFNLIGESTILCTSDGQGNGVWSGPAPRCELAGPAGQCTFPYAPYRSEYLGKSLPVSMGTVIFAWECGFPIKVRHTELPGTWSQSDHYCKGVTCILPESMNGIRKDLDMRKVYRYGDNITFECEDGYTLKGSPQSQCQADDTWNPPLAICTSSQWSIFFGMIFFLSFIIGSWWIIVKHKKR</sequence>
<evidence type="ECO:0000259" key="8">
    <source>
        <dbReference type="PROSITE" id="PS50923"/>
    </source>
</evidence>
<dbReference type="Ensembl" id="ENSUMAT00000036562.1">
    <property type="protein sequence ID" value="ENSUMAP00000030933.1"/>
    <property type="gene ID" value="ENSUMAG00000022352.1"/>
</dbReference>
<feature type="domain" description="Sushi" evidence="8">
    <location>
        <begin position="123"/>
        <end position="193"/>
    </location>
</feature>
<evidence type="ECO:0000256" key="6">
    <source>
        <dbReference type="PROSITE-ProRule" id="PRU00302"/>
    </source>
</evidence>
<dbReference type="AlphaFoldDB" id="A0A452VBP7"/>
<organism evidence="9">
    <name type="scientific">Ursus maritimus</name>
    <name type="common">Polar bear</name>
    <name type="synonym">Thalarctos maritimus</name>
    <dbReference type="NCBI Taxonomy" id="29073"/>
    <lineage>
        <taxon>Eukaryota</taxon>
        <taxon>Metazoa</taxon>
        <taxon>Chordata</taxon>
        <taxon>Craniata</taxon>
        <taxon>Vertebrata</taxon>
        <taxon>Euteleostomi</taxon>
        <taxon>Mammalia</taxon>
        <taxon>Eutheria</taxon>
        <taxon>Laurasiatheria</taxon>
        <taxon>Carnivora</taxon>
        <taxon>Caniformia</taxon>
        <taxon>Ursidae</taxon>
        <taxon>Ursus</taxon>
    </lineage>
</organism>
<dbReference type="PANTHER" id="PTHR19325:SF551">
    <property type="entry name" value="ZONA PELLUCIDA SPERM-BINDING PROTEIN 3 RECEPTOR"/>
    <property type="match status" value="1"/>
</dbReference>
<keyword evidence="7" id="KW-1133">Transmembrane helix</keyword>
<dbReference type="InterPro" id="IPR000436">
    <property type="entry name" value="Sushi_SCR_CCP_dom"/>
</dbReference>
<dbReference type="FunFam" id="2.10.70.10:FF:000044">
    <property type="entry name" value="Complement component receptor type 1"/>
    <property type="match status" value="1"/>
</dbReference>
<evidence type="ECO:0000313" key="9">
    <source>
        <dbReference type="Ensembl" id="ENSUMAP00000030933"/>
    </source>
</evidence>
<dbReference type="InterPro" id="IPR050350">
    <property type="entry name" value="Compl-Cell_Adhes-Reg"/>
</dbReference>
<comment type="caution">
    <text evidence="6">Lacks conserved residue(s) required for the propagation of feature annotation.</text>
</comment>
<dbReference type="SMART" id="SM00032">
    <property type="entry name" value="CCP"/>
    <property type="match status" value="3"/>
</dbReference>
<reference evidence="9" key="1">
    <citation type="submission" date="2019-03" db="UniProtKB">
        <authorList>
            <consortium name="Ensembl"/>
        </authorList>
    </citation>
    <scope>IDENTIFICATION</scope>
</reference>
<evidence type="ECO:0000256" key="2">
    <source>
        <dbReference type="ARBA" id="ARBA00022729"/>
    </source>
</evidence>
<feature type="domain" description="Sushi" evidence="8">
    <location>
        <begin position="2"/>
        <end position="62"/>
    </location>
</feature>
<accession>A0A452VBP7</accession>
<dbReference type="GeneTree" id="ENSGT00940000160375"/>
<feature type="transmembrane region" description="Helical" evidence="7">
    <location>
        <begin position="317"/>
        <end position="338"/>
    </location>
</feature>
<evidence type="ECO:0000256" key="7">
    <source>
        <dbReference type="SAM" id="Phobius"/>
    </source>
</evidence>
<dbReference type="FunFam" id="2.10.70.10:FF:000014">
    <property type="entry name" value="Membrane cofactor protein"/>
    <property type="match status" value="1"/>
</dbReference>
<keyword evidence="2" id="KW-0732">Signal</keyword>
<protein>
    <recommendedName>
        <fullName evidence="8">Sushi domain-containing protein</fullName>
    </recommendedName>
</protein>
<keyword evidence="7" id="KW-0812">Transmembrane</keyword>
<feature type="disulfide bond" evidence="6">
    <location>
        <begin position="256"/>
        <end position="299"/>
    </location>
</feature>
<dbReference type="CDD" id="cd00033">
    <property type="entry name" value="CCP"/>
    <property type="match status" value="3"/>
</dbReference>
<dbReference type="PROSITE" id="PS50923">
    <property type="entry name" value="SUSHI"/>
    <property type="match status" value="3"/>
</dbReference>
<keyword evidence="1 6" id="KW-0768">Sushi</keyword>
<feature type="disulfide bond" evidence="6">
    <location>
        <begin position="285"/>
        <end position="312"/>
    </location>
</feature>
<feature type="domain" description="Sushi" evidence="8">
    <location>
        <begin position="254"/>
        <end position="314"/>
    </location>
</feature>
<dbReference type="Gene3D" id="2.10.70.10">
    <property type="entry name" value="Complement Module, domain 1"/>
    <property type="match status" value="4"/>
</dbReference>
<evidence type="ECO:0000256" key="1">
    <source>
        <dbReference type="ARBA" id="ARBA00022659"/>
    </source>
</evidence>
<evidence type="ECO:0000256" key="3">
    <source>
        <dbReference type="ARBA" id="ARBA00022737"/>
    </source>
</evidence>
<dbReference type="InterPro" id="IPR035976">
    <property type="entry name" value="Sushi/SCR/CCP_sf"/>
</dbReference>
<keyword evidence="7" id="KW-0472">Membrane</keyword>
<keyword evidence="4 6" id="KW-1015">Disulfide bond</keyword>
<proteinExistence type="predicted"/>
<evidence type="ECO:0000256" key="5">
    <source>
        <dbReference type="ARBA" id="ARBA00023180"/>
    </source>
</evidence>
<dbReference type="PANTHER" id="PTHR19325">
    <property type="entry name" value="COMPLEMENT COMPONENT-RELATED SUSHI DOMAIN-CONTAINING"/>
    <property type="match status" value="1"/>
</dbReference>
<dbReference type="FunFam" id="2.10.70.10:FF:000008">
    <property type="entry name" value="Complement receptor type 1"/>
    <property type="match status" value="1"/>
</dbReference>
<keyword evidence="5" id="KW-0325">Glycoprotein</keyword>
<dbReference type="SUPFAM" id="SSF57535">
    <property type="entry name" value="Complement control module/SCR domain"/>
    <property type="match status" value="3"/>
</dbReference>
<feature type="disulfide bond" evidence="6">
    <location>
        <begin position="4"/>
        <end position="47"/>
    </location>
</feature>